<feature type="domain" description="Imelysin-like" evidence="7">
    <location>
        <begin position="156"/>
        <end position="383"/>
    </location>
</feature>
<comment type="caution">
    <text evidence="9">The sequence shown here is derived from an EMBL/GenBank/DDBJ whole genome shotgun (WGS) entry which is preliminary data.</text>
</comment>
<dbReference type="PANTHER" id="PTHR39192">
    <property type="entry name" value="IRON UPTAKE SYSTEM COMPONENT EFEO"/>
    <property type="match status" value="1"/>
</dbReference>
<dbReference type="InterPro" id="IPR050894">
    <property type="entry name" value="EfeM/EfeO_iron_uptake"/>
</dbReference>
<dbReference type="EMBL" id="JAAVJI010000006">
    <property type="protein sequence ID" value="NJP01746.1"/>
    <property type="molecule type" value="Genomic_DNA"/>
</dbReference>
<proteinExistence type="inferred from homology"/>
<dbReference type="NCBIfam" id="NF007697">
    <property type="entry name" value="PRK10378.1"/>
    <property type="match status" value="1"/>
</dbReference>
<dbReference type="Pfam" id="PF09375">
    <property type="entry name" value="Peptidase_M75"/>
    <property type="match status" value="1"/>
</dbReference>
<dbReference type="InterPro" id="IPR018976">
    <property type="entry name" value="Imelysin-like"/>
</dbReference>
<comment type="similarity">
    <text evidence="2">Belongs to the EfeM/EfeO family.</text>
</comment>
<evidence type="ECO:0000256" key="3">
    <source>
        <dbReference type="ARBA" id="ARBA00021724"/>
    </source>
</evidence>
<dbReference type="RefSeq" id="WP_168084317.1">
    <property type="nucleotide sequence ID" value="NZ_JAAVJI010000006.1"/>
</dbReference>
<evidence type="ECO:0000256" key="5">
    <source>
        <dbReference type="ARBA" id="ARBA00025386"/>
    </source>
</evidence>
<evidence type="ECO:0000256" key="2">
    <source>
        <dbReference type="ARBA" id="ARBA00005989"/>
    </source>
</evidence>
<dbReference type="Gene3D" id="1.20.1420.20">
    <property type="entry name" value="M75 peptidase, HXXE motif"/>
    <property type="match status" value="1"/>
</dbReference>
<evidence type="ECO:0000313" key="9">
    <source>
        <dbReference type="EMBL" id="NJP01746.1"/>
    </source>
</evidence>
<evidence type="ECO:0000256" key="6">
    <source>
        <dbReference type="SAM" id="Phobius"/>
    </source>
</evidence>
<comment type="function">
    <text evidence="5">Involved in Fe(2+) uptake. Could be an iron-binding and/or electron-transfer component.</text>
</comment>
<dbReference type="PANTHER" id="PTHR39192:SF1">
    <property type="entry name" value="IRON UPTAKE SYSTEM COMPONENT EFEO"/>
    <property type="match status" value="1"/>
</dbReference>
<keyword evidence="6" id="KW-1133">Transmembrane helix</keyword>
<reference evidence="9 10" key="1">
    <citation type="submission" date="2020-03" db="EMBL/GenBank/DDBJ databases">
        <authorList>
            <person name="Wang L."/>
            <person name="He N."/>
            <person name="Li Y."/>
            <person name="Fang Y."/>
            <person name="Zhang F."/>
        </authorList>
    </citation>
    <scope>NUCLEOTIDE SEQUENCE [LARGE SCALE GENOMIC DNA]</scope>
    <source>
        <strain evidence="10">hsmgli-8</strain>
    </source>
</reference>
<name>A0ABX0YFG1_9PSED</name>
<dbReference type="Gene3D" id="2.60.40.420">
    <property type="entry name" value="Cupredoxins - blue copper proteins"/>
    <property type="match status" value="1"/>
</dbReference>
<dbReference type="InterPro" id="IPR008972">
    <property type="entry name" value="Cupredoxin"/>
</dbReference>
<organism evidence="9 10">
    <name type="scientific">Pseudomonas quercus</name>
    <dbReference type="NCBI Taxonomy" id="2722792"/>
    <lineage>
        <taxon>Bacteria</taxon>
        <taxon>Pseudomonadati</taxon>
        <taxon>Pseudomonadota</taxon>
        <taxon>Gammaproteobacteria</taxon>
        <taxon>Pseudomonadales</taxon>
        <taxon>Pseudomonadaceae</taxon>
        <taxon>Pseudomonas</taxon>
    </lineage>
</organism>
<keyword evidence="4" id="KW-0732">Signal</keyword>
<dbReference type="NCBIfam" id="NF041757">
    <property type="entry name" value="EfeO"/>
    <property type="match status" value="1"/>
</dbReference>
<evidence type="ECO:0000259" key="8">
    <source>
        <dbReference type="Pfam" id="PF13473"/>
    </source>
</evidence>
<gene>
    <name evidence="9" type="primary">efeO</name>
    <name evidence="9" type="ORF">HBH25_12905</name>
</gene>
<dbReference type="InterPro" id="IPR028096">
    <property type="entry name" value="EfeO_Cupredoxin"/>
</dbReference>
<dbReference type="Pfam" id="PF13473">
    <property type="entry name" value="Cupredoxin_1"/>
    <property type="match status" value="1"/>
</dbReference>
<dbReference type="InterPro" id="IPR053377">
    <property type="entry name" value="Iron_uptake_EfeM/EfeO"/>
</dbReference>
<keyword evidence="6" id="KW-0472">Membrane</keyword>
<evidence type="ECO:0000259" key="7">
    <source>
        <dbReference type="Pfam" id="PF09375"/>
    </source>
</evidence>
<feature type="domain" description="EfeO-type cupredoxin-like" evidence="8">
    <location>
        <begin position="29"/>
        <end position="132"/>
    </location>
</feature>
<evidence type="ECO:0000256" key="4">
    <source>
        <dbReference type="ARBA" id="ARBA00022729"/>
    </source>
</evidence>
<keyword evidence="6" id="KW-0812">Transmembrane</keyword>
<sequence length="396" mass="42235">MPNSVSRPPRLLRVAVAGSVALMVAAGALFYYAANVASEKRKAHSGQETVVTIQDHHCEPAAITLPAGKAAFRIVNASDRAVEWEILDGVLVVEERENIAPGLSQVINANLQPGHYAITCGLLSNPRGTLTVTATAESEAKAKARPAMTAFIGPLSEYRVYLSQQSGLLIKAVGDLSAAIDNGDLAKARSLYAPARAMYQRIAGAAQRFADLNNAIDARADYYEKREQDPGFTGFHRIEYGLFATPASNAPSLAPFAQKLLADVTTLKAQLLAQPIAPDQLVSLVSRNLGTLADNRFKGEEERYSHLDLNGFTANFEGASKVIALMRPLVEKSAPDVQAKIDAASAAFGTALSTLRSENRPYDQLTQAQRQAIADRARALADALDGIDPALGLSAL</sequence>
<comment type="subcellular location">
    <subcellularLocation>
        <location evidence="1">Periplasm</location>
    </subcellularLocation>
</comment>
<dbReference type="CDD" id="cd14656">
    <property type="entry name" value="Imelysin-like_EfeO"/>
    <property type="match status" value="1"/>
</dbReference>
<dbReference type="InterPro" id="IPR034981">
    <property type="entry name" value="Imelysin-like_EfeO/Algp7"/>
</dbReference>
<dbReference type="Proteomes" id="UP000746535">
    <property type="component" value="Unassembled WGS sequence"/>
</dbReference>
<keyword evidence="10" id="KW-1185">Reference proteome</keyword>
<accession>A0ABX0YFG1</accession>
<evidence type="ECO:0000313" key="10">
    <source>
        <dbReference type="Proteomes" id="UP000746535"/>
    </source>
</evidence>
<dbReference type="InterPro" id="IPR038352">
    <property type="entry name" value="Imelysin_sf"/>
</dbReference>
<evidence type="ECO:0000256" key="1">
    <source>
        <dbReference type="ARBA" id="ARBA00004418"/>
    </source>
</evidence>
<feature type="transmembrane region" description="Helical" evidence="6">
    <location>
        <begin position="12"/>
        <end position="34"/>
    </location>
</feature>
<protein>
    <recommendedName>
        <fullName evidence="3">Iron uptake system component EfeO</fullName>
    </recommendedName>
</protein>